<name>A0A1Z5JX63_FISSO</name>
<comment type="caution">
    <text evidence="3">The sequence shown here is derived from an EMBL/GenBank/DDBJ whole genome shotgun (WGS) entry which is preliminary data.</text>
</comment>
<organism evidence="3 4">
    <name type="scientific">Fistulifera solaris</name>
    <name type="common">Oleaginous diatom</name>
    <dbReference type="NCBI Taxonomy" id="1519565"/>
    <lineage>
        <taxon>Eukaryota</taxon>
        <taxon>Sar</taxon>
        <taxon>Stramenopiles</taxon>
        <taxon>Ochrophyta</taxon>
        <taxon>Bacillariophyta</taxon>
        <taxon>Bacillariophyceae</taxon>
        <taxon>Bacillariophycidae</taxon>
        <taxon>Naviculales</taxon>
        <taxon>Naviculaceae</taxon>
        <taxon>Fistulifera</taxon>
    </lineage>
</organism>
<gene>
    <name evidence="3" type="ORF">FisN_10Hu172</name>
</gene>
<reference evidence="3 4" key="1">
    <citation type="journal article" date="2015" name="Plant Cell">
        <title>Oil accumulation by the oleaginous diatom Fistulifera solaris as revealed by the genome and transcriptome.</title>
        <authorList>
            <person name="Tanaka T."/>
            <person name="Maeda Y."/>
            <person name="Veluchamy A."/>
            <person name="Tanaka M."/>
            <person name="Abida H."/>
            <person name="Marechal E."/>
            <person name="Bowler C."/>
            <person name="Muto M."/>
            <person name="Sunaga Y."/>
            <person name="Tanaka M."/>
            <person name="Yoshino T."/>
            <person name="Taniguchi T."/>
            <person name="Fukuda Y."/>
            <person name="Nemoto M."/>
            <person name="Matsumoto M."/>
            <person name="Wong P.S."/>
            <person name="Aburatani S."/>
            <person name="Fujibuchi W."/>
        </authorList>
    </citation>
    <scope>NUCLEOTIDE SEQUENCE [LARGE SCALE GENOMIC DNA]</scope>
    <source>
        <strain evidence="3 4">JPCC DA0580</strain>
    </source>
</reference>
<feature type="region of interest" description="Disordered" evidence="1">
    <location>
        <begin position="1"/>
        <end position="32"/>
    </location>
</feature>
<keyword evidence="2" id="KW-1133">Transmembrane helix</keyword>
<evidence type="ECO:0000256" key="2">
    <source>
        <dbReference type="SAM" id="Phobius"/>
    </source>
</evidence>
<sequence length="369" mass="42648">MWDSANDRQQARPRTLSQADGKVFSGQVDPSSWSENAANDTFISKEFHYIHIPKTAGESFLLDSPLHIGTGSTMQGNHEKTYYETPSLFLSEKRYSVVFLRQPTSHVLSQFLECKYDPYFRNFATTLPGYNELENATAGFDAWIKNFIDMELQNKYGKEPSYRCYEPWNMQARYMTASGKNDPHFAKDRSGRLPSLDLAETNLRKMDVVGITEYYSASLCLLEYLALDGALSPLCQKCDPTTGKIIAQKQQHRESHGVPHHSVDMISEQSLQFIENNLTSIDQELYKIGRHLFDEQIEQIWRTTGVDLLCRDNYFSPKQVELPENEYLETDMRYPRLFLYLIPLIALLSTLRIWRMAGRYGCCMERQSN</sequence>
<feature type="compositionally biased region" description="Basic and acidic residues" evidence="1">
    <location>
        <begin position="1"/>
        <end position="10"/>
    </location>
</feature>
<evidence type="ECO:0000313" key="4">
    <source>
        <dbReference type="Proteomes" id="UP000198406"/>
    </source>
</evidence>
<keyword evidence="2" id="KW-0472">Membrane</keyword>
<feature type="transmembrane region" description="Helical" evidence="2">
    <location>
        <begin position="337"/>
        <end position="354"/>
    </location>
</feature>
<dbReference type="OrthoDB" id="432535at2759"/>
<dbReference type="AlphaFoldDB" id="A0A1Z5JX63"/>
<dbReference type="InParanoid" id="A0A1Z5JX63"/>
<evidence type="ECO:0008006" key="5">
    <source>
        <dbReference type="Google" id="ProtNLM"/>
    </source>
</evidence>
<dbReference type="Gene3D" id="3.40.50.300">
    <property type="entry name" value="P-loop containing nucleotide triphosphate hydrolases"/>
    <property type="match status" value="1"/>
</dbReference>
<dbReference type="Proteomes" id="UP000198406">
    <property type="component" value="Unassembled WGS sequence"/>
</dbReference>
<evidence type="ECO:0000256" key="1">
    <source>
        <dbReference type="SAM" id="MobiDB-lite"/>
    </source>
</evidence>
<accession>A0A1Z5JX63</accession>
<keyword evidence="2" id="KW-0812">Transmembrane</keyword>
<keyword evidence="4" id="KW-1185">Reference proteome</keyword>
<dbReference type="EMBL" id="BDSP01000131">
    <property type="protein sequence ID" value="GAX18620.1"/>
    <property type="molecule type" value="Genomic_DNA"/>
</dbReference>
<dbReference type="InterPro" id="IPR027417">
    <property type="entry name" value="P-loop_NTPase"/>
</dbReference>
<proteinExistence type="predicted"/>
<evidence type="ECO:0000313" key="3">
    <source>
        <dbReference type="EMBL" id="GAX18620.1"/>
    </source>
</evidence>
<protein>
    <recommendedName>
        <fullName evidence="5">Sulfotransferase domain-containing protein</fullName>
    </recommendedName>
</protein>